<dbReference type="GO" id="GO:0005634">
    <property type="term" value="C:nucleus"/>
    <property type="evidence" value="ECO:0007669"/>
    <property type="project" value="TreeGrafter"/>
</dbReference>
<accession>A0AAD5SQP7</accession>
<dbReference type="PANTHER" id="PTHR46191">
    <property type="match status" value="1"/>
</dbReference>
<comment type="caution">
    <text evidence="2">The sequence shown here is derived from an EMBL/GenBank/DDBJ whole genome shotgun (WGS) entry which is preliminary data.</text>
</comment>
<sequence>GAGIEEGELKPVFEDVFRDLYDGFTKADKFEVFPDVPQTLTQLHQKGVTLGIITNVRSLPIPHPSYHPRPAFSSPTNPLTHHQPTQSDDRTLQIIHSLSLHTYFTFILTSYACGLEKPDPRIFQEALRLANLDDPRGAMHVGDHLERDYEGAIEAGWKALIVDRGAERSGEGVVRSLEELSEMC</sequence>
<dbReference type="Proteomes" id="UP001212841">
    <property type="component" value="Unassembled WGS sequence"/>
</dbReference>
<feature type="compositionally biased region" description="Polar residues" evidence="1">
    <location>
        <begin position="73"/>
        <end position="85"/>
    </location>
</feature>
<evidence type="ECO:0000313" key="3">
    <source>
        <dbReference type="Proteomes" id="UP001212841"/>
    </source>
</evidence>
<organism evidence="2 3">
    <name type="scientific">Rhizophlyctis rosea</name>
    <dbReference type="NCBI Taxonomy" id="64517"/>
    <lineage>
        <taxon>Eukaryota</taxon>
        <taxon>Fungi</taxon>
        <taxon>Fungi incertae sedis</taxon>
        <taxon>Chytridiomycota</taxon>
        <taxon>Chytridiomycota incertae sedis</taxon>
        <taxon>Chytridiomycetes</taxon>
        <taxon>Rhizophlyctidales</taxon>
        <taxon>Rhizophlyctidaceae</taxon>
        <taxon>Rhizophlyctis</taxon>
    </lineage>
</organism>
<protein>
    <submittedName>
        <fullName evidence="2">Haloacid dehalogenase-like hydrolase domain-containing protein 3</fullName>
    </submittedName>
</protein>
<keyword evidence="3" id="KW-1185">Reference proteome</keyword>
<dbReference type="InterPro" id="IPR006439">
    <property type="entry name" value="HAD-SF_hydro_IA"/>
</dbReference>
<feature type="region of interest" description="Disordered" evidence="1">
    <location>
        <begin position="64"/>
        <end position="85"/>
    </location>
</feature>
<dbReference type="EMBL" id="JADGJD010000031">
    <property type="protein sequence ID" value="KAJ3056486.1"/>
    <property type="molecule type" value="Genomic_DNA"/>
</dbReference>
<dbReference type="SUPFAM" id="SSF56784">
    <property type="entry name" value="HAD-like"/>
    <property type="match status" value="1"/>
</dbReference>
<dbReference type="InterPro" id="IPR023214">
    <property type="entry name" value="HAD_sf"/>
</dbReference>
<evidence type="ECO:0000256" key="1">
    <source>
        <dbReference type="SAM" id="MobiDB-lite"/>
    </source>
</evidence>
<dbReference type="Pfam" id="PF00702">
    <property type="entry name" value="Hydrolase"/>
    <property type="match status" value="1"/>
</dbReference>
<dbReference type="PANTHER" id="PTHR46191:SF2">
    <property type="entry name" value="HALOACID DEHALOGENASE-LIKE HYDROLASE DOMAIN-CONTAINING PROTEIN 3"/>
    <property type="match status" value="1"/>
</dbReference>
<proteinExistence type="predicted"/>
<dbReference type="NCBIfam" id="TIGR01549">
    <property type="entry name" value="HAD-SF-IA-v1"/>
    <property type="match status" value="1"/>
</dbReference>
<dbReference type="InterPro" id="IPR051828">
    <property type="entry name" value="HAD-like_hydrolase_domain"/>
</dbReference>
<feature type="non-terminal residue" evidence="2">
    <location>
        <position position="1"/>
    </location>
</feature>
<dbReference type="Gene3D" id="3.40.50.1000">
    <property type="entry name" value="HAD superfamily/HAD-like"/>
    <property type="match status" value="1"/>
</dbReference>
<dbReference type="InterPro" id="IPR036412">
    <property type="entry name" value="HAD-like_sf"/>
</dbReference>
<dbReference type="GO" id="GO:0016791">
    <property type="term" value="F:phosphatase activity"/>
    <property type="evidence" value="ECO:0007669"/>
    <property type="project" value="UniProtKB-ARBA"/>
</dbReference>
<name>A0AAD5SQP7_9FUNG</name>
<gene>
    <name evidence="2" type="primary">HDHD3</name>
    <name evidence="2" type="ORF">HK097_006612</name>
</gene>
<dbReference type="AlphaFoldDB" id="A0AAD5SQP7"/>
<keyword evidence="2" id="KW-0378">Hydrolase</keyword>
<evidence type="ECO:0000313" key="2">
    <source>
        <dbReference type="EMBL" id="KAJ3056486.1"/>
    </source>
</evidence>
<reference evidence="2" key="1">
    <citation type="submission" date="2020-05" db="EMBL/GenBank/DDBJ databases">
        <title>Phylogenomic resolution of chytrid fungi.</title>
        <authorList>
            <person name="Stajich J.E."/>
            <person name="Amses K."/>
            <person name="Simmons R."/>
            <person name="Seto K."/>
            <person name="Myers J."/>
            <person name="Bonds A."/>
            <person name="Quandt C.A."/>
            <person name="Barry K."/>
            <person name="Liu P."/>
            <person name="Grigoriev I."/>
            <person name="Longcore J.E."/>
            <person name="James T.Y."/>
        </authorList>
    </citation>
    <scope>NUCLEOTIDE SEQUENCE</scope>
    <source>
        <strain evidence="2">JEL0318</strain>
    </source>
</reference>